<evidence type="ECO:0000256" key="3">
    <source>
        <dbReference type="SAM" id="MobiDB-lite"/>
    </source>
</evidence>
<feature type="domain" description="C2H2-type" evidence="4">
    <location>
        <begin position="1123"/>
        <end position="1152"/>
    </location>
</feature>
<feature type="domain" description="Fibronectin type-III" evidence="5">
    <location>
        <begin position="470"/>
        <end position="562"/>
    </location>
</feature>
<feature type="compositionally biased region" description="Polar residues" evidence="3">
    <location>
        <begin position="971"/>
        <end position="982"/>
    </location>
</feature>
<keyword evidence="2" id="KW-0862">Zinc</keyword>
<keyword evidence="7" id="KW-1185">Reference proteome</keyword>
<evidence type="ECO:0000313" key="7">
    <source>
        <dbReference type="Proteomes" id="UP001186944"/>
    </source>
</evidence>
<dbReference type="Pfam" id="PF00041">
    <property type="entry name" value="fn3"/>
    <property type="match status" value="2"/>
</dbReference>
<dbReference type="Gene3D" id="3.30.160.60">
    <property type="entry name" value="Classic Zinc Finger"/>
    <property type="match status" value="3"/>
</dbReference>
<protein>
    <submittedName>
        <fullName evidence="6">Uncharacterized protein</fullName>
    </submittedName>
</protein>
<dbReference type="SUPFAM" id="SSF57667">
    <property type="entry name" value="beta-beta-alpha zinc fingers"/>
    <property type="match status" value="2"/>
</dbReference>
<feature type="domain" description="Fibronectin type-III" evidence="5">
    <location>
        <begin position="61"/>
        <end position="156"/>
    </location>
</feature>
<keyword evidence="1" id="KW-0677">Repeat</keyword>
<dbReference type="PROSITE" id="PS50157">
    <property type="entry name" value="ZINC_FINGER_C2H2_2"/>
    <property type="match status" value="4"/>
</dbReference>
<feature type="domain" description="C2H2-type" evidence="4">
    <location>
        <begin position="998"/>
        <end position="1020"/>
    </location>
</feature>
<dbReference type="PRINTS" id="PR00014">
    <property type="entry name" value="FNTYPEIII"/>
</dbReference>
<dbReference type="SMART" id="SM00355">
    <property type="entry name" value="ZnF_C2H2"/>
    <property type="match status" value="6"/>
</dbReference>
<evidence type="ECO:0000259" key="5">
    <source>
        <dbReference type="PROSITE" id="PS50853"/>
    </source>
</evidence>
<feature type="domain" description="C2H2-type" evidence="4">
    <location>
        <begin position="1053"/>
        <end position="1080"/>
    </location>
</feature>
<dbReference type="EMBL" id="VSWD01000006">
    <property type="protein sequence ID" value="KAK3100494.1"/>
    <property type="molecule type" value="Genomic_DNA"/>
</dbReference>
<dbReference type="PANTHER" id="PTHR13817:SF151">
    <property type="entry name" value="TITIN"/>
    <property type="match status" value="1"/>
</dbReference>
<dbReference type="PROSITE" id="PS50853">
    <property type="entry name" value="FN3"/>
    <property type="match status" value="5"/>
</dbReference>
<keyword evidence="2" id="KW-0479">Metal-binding</keyword>
<dbReference type="SMART" id="SM00060">
    <property type="entry name" value="FN3"/>
    <property type="match status" value="8"/>
</dbReference>
<feature type="domain" description="Fibronectin type-III" evidence="5">
    <location>
        <begin position="255"/>
        <end position="353"/>
    </location>
</feature>
<dbReference type="PANTHER" id="PTHR13817">
    <property type="entry name" value="TITIN"/>
    <property type="match status" value="1"/>
</dbReference>
<dbReference type="CDD" id="cd00063">
    <property type="entry name" value="FN3"/>
    <property type="match status" value="7"/>
</dbReference>
<reference evidence="6" key="1">
    <citation type="submission" date="2019-08" db="EMBL/GenBank/DDBJ databases">
        <title>The improved chromosome-level genome for the pearl oyster Pinctada fucata martensii using PacBio sequencing and Hi-C.</title>
        <authorList>
            <person name="Zheng Z."/>
        </authorList>
    </citation>
    <scope>NUCLEOTIDE SEQUENCE</scope>
    <source>
        <strain evidence="6">ZZ-2019</strain>
        <tissue evidence="6">Adductor muscle</tissue>
    </source>
</reference>
<dbReference type="InterPro" id="IPR013783">
    <property type="entry name" value="Ig-like_fold"/>
</dbReference>
<keyword evidence="2" id="KW-0863">Zinc-finger</keyword>
<evidence type="ECO:0000256" key="2">
    <source>
        <dbReference type="PROSITE-ProRule" id="PRU00042"/>
    </source>
</evidence>
<accession>A0AA88YJ85</accession>
<feature type="domain" description="Fibronectin type-III" evidence="5">
    <location>
        <begin position="782"/>
        <end position="875"/>
    </location>
</feature>
<dbReference type="InterPro" id="IPR036236">
    <property type="entry name" value="Znf_C2H2_sf"/>
</dbReference>
<comment type="caution">
    <text evidence="6">The sequence shown here is derived from an EMBL/GenBank/DDBJ whole genome shotgun (WGS) entry which is preliminary data.</text>
</comment>
<dbReference type="SUPFAM" id="SSF49265">
    <property type="entry name" value="Fibronectin type III"/>
    <property type="match status" value="5"/>
</dbReference>
<dbReference type="InterPro" id="IPR013087">
    <property type="entry name" value="Znf_C2H2_type"/>
</dbReference>
<dbReference type="Gene3D" id="2.60.40.10">
    <property type="entry name" value="Immunoglobulins"/>
    <property type="match status" value="7"/>
</dbReference>
<dbReference type="Pfam" id="PF00096">
    <property type="entry name" value="zf-C2H2"/>
    <property type="match status" value="1"/>
</dbReference>
<dbReference type="InterPro" id="IPR050964">
    <property type="entry name" value="Striated_Muscle_Regulatory"/>
</dbReference>
<name>A0AA88YJ85_PINIB</name>
<dbReference type="InterPro" id="IPR036116">
    <property type="entry name" value="FN3_sf"/>
</dbReference>
<evidence type="ECO:0000256" key="1">
    <source>
        <dbReference type="ARBA" id="ARBA00022737"/>
    </source>
</evidence>
<feature type="domain" description="C2H2-type" evidence="4">
    <location>
        <begin position="1155"/>
        <end position="1181"/>
    </location>
</feature>
<dbReference type="PROSITE" id="PS00028">
    <property type="entry name" value="ZINC_FINGER_C2H2_1"/>
    <property type="match status" value="5"/>
</dbReference>
<organism evidence="6 7">
    <name type="scientific">Pinctada imbricata</name>
    <name type="common">Atlantic pearl-oyster</name>
    <name type="synonym">Pinctada martensii</name>
    <dbReference type="NCBI Taxonomy" id="66713"/>
    <lineage>
        <taxon>Eukaryota</taxon>
        <taxon>Metazoa</taxon>
        <taxon>Spiralia</taxon>
        <taxon>Lophotrochozoa</taxon>
        <taxon>Mollusca</taxon>
        <taxon>Bivalvia</taxon>
        <taxon>Autobranchia</taxon>
        <taxon>Pteriomorphia</taxon>
        <taxon>Pterioida</taxon>
        <taxon>Pterioidea</taxon>
        <taxon>Pteriidae</taxon>
        <taxon>Pinctada</taxon>
    </lineage>
</organism>
<evidence type="ECO:0000259" key="4">
    <source>
        <dbReference type="PROSITE" id="PS50157"/>
    </source>
</evidence>
<evidence type="ECO:0000313" key="6">
    <source>
        <dbReference type="EMBL" id="KAK3100494.1"/>
    </source>
</evidence>
<feature type="region of interest" description="Disordered" evidence="3">
    <location>
        <begin position="962"/>
        <end position="987"/>
    </location>
</feature>
<proteinExistence type="predicted"/>
<feature type="domain" description="Fibronectin type-III" evidence="5">
    <location>
        <begin position="1"/>
        <end position="58"/>
    </location>
</feature>
<gene>
    <name evidence="6" type="ORF">FSP39_020935</name>
</gene>
<sequence>MMPNPAWLPLVNLIKAPTYYFSELQTDVDYYIRVRAKNKYGFSEPTEPVWIPRATVFPGVPVQRPKITEIEQTSARVSWDLAKMPVSMQPQLFMLEVLKPPSKYWHVVTKDIPDSNHIVTDLKPGEDYLFRVRARTFQGKYSKPSPHTSLYKTLATSRVPIDKLELDHSDSDADGISLKWRRVDIPPFHTEKEPLFYMVEMKESPIDNWRPLVSGLPITRYKVMDLLQDRDYIQFRVRAVTPYGLSPPTTTSGAPIDKLELDHPDCDDDGISLKWRRVDIPPFHTEKELLFYMVEMKESPIDNWRPLVSDLPIMKYKVTGLPQDRDYKFRVRAVAPYGLSPPTNTLHVYYKGTLTVKTPSSLIDHVDVKAIYQHLNVSVCALTDADAVKLTWNEPPLYSKHPIKYVVKIWRERFKRWHTLASDVFDTYYIIKGIHPCQSFKFMVIPMTEEKYGINCAGGIPSKPVPVAINQKSPEISFPDAESLMLSWEQPQHDLEMPLKYRIDVREFPDLEWRPLATEISGTKSIVKSLNPRRDYNFKVTPMTSVGDLESLPFVTLTSVPVPTRLHPAEPIATMVGKDTVKLSWQPAEIPFFSRDKQKIRYSVDMRLLSNDLEKNEWTTIACGISDITYLYTFSESNPIVHSYQFRIRGFPDSASVRPSPMVTVYRHADLYFPRNEPVFTAIGPDFAVLSWKPAILPDIKVNKTKVTYKIEVQDPPLLGKWCLKLPRNKFPYVVDHQSCLGLLNERDFLFRVSAQIEIDNIVTQPTMLAYLPRRADPPRIPLEEPTFSNITPQSVMLEWKSVEQLSRIIDYSRITYRLEIQEVQQSKWTTHADEITKTKFHVTNLCPNKEYKFRVRAKNEKGLSEPTPFTVLGKRLEAMSTERTQDDHMRDQVLNDPNVADDAISMSGEFLIETDVDFTAVQGQFHIDELSECLGQVEGAPDSSNIQSGDKFVRPLGVRKKLKKPRRTISNRSGNPNASSSKKSKIGYKQSAPKGQYLCHVCSKVYNHERSLLEHLKRHDDSFIFKCNVCITLFDSEKACMEHRNNAHKVSHLCSVCGVKFKNKWLLQCHSRTHLSQMDKDKFKYPGKDCKICGAVYTNKMDLFSHTLSVHNSLALGKSEPLFCPFDGCDKMFIEEVSLQRHLRVHERDKKKINSCSKCDKKFISMRSRDSHQRVCSGEK</sequence>
<dbReference type="GO" id="GO:0008270">
    <property type="term" value="F:zinc ion binding"/>
    <property type="evidence" value="ECO:0007669"/>
    <property type="project" value="UniProtKB-KW"/>
</dbReference>
<dbReference type="InterPro" id="IPR003961">
    <property type="entry name" value="FN3_dom"/>
</dbReference>
<dbReference type="Proteomes" id="UP001186944">
    <property type="component" value="Unassembled WGS sequence"/>
</dbReference>
<dbReference type="AlphaFoldDB" id="A0AA88YJ85"/>